<comment type="caution">
    <text evidence="3">The sequence shown here is derived from an EMBL/GenBank/DDBJ whole genome shotgun (WGS) entry which is preliminary data.</text>
</comment>
<evidence type="ECO:0000256" key="2">
    <source>
        <dbReference type="SAM" id="Phobius"/>
    </source>
</evidence>
<evidence type="ECO:0000313" key="3">
    <source>
        <dbReference type="EMBL" id="KAF2882107.1"/>
    </source>
</evidence>
<feature type="region of interest" description="Disordered" evidence="1">
    <location>
        <begin position="61"/>
        <end position="114"/>
    </location>
</feature>
<feature type="compositionally biased region" description="Basic and acidic residues" evidence="1">
    <location>
        <begin position="70"/>
        <end position="79"/>
    </location>
</feature>
<organism evidence="3 4">
    <name type="scientific">Ignelater luminosus</name>
    <name type="common">Cucubano</name>
    <name type="synonym">Pyrophorus luminosus</name>
    <dbReference type="NCBI Taxonomy" id="2038154"/>
    <lineage>
        <taxon>Eukaryota</taxon>
        <taxon>Metazoa</taxon>
        <taxon>Ecdysozoa</taxon>
        <taxon>Arthropoda</taxon>
        <taxon>Hexapoda</taxon>
        <taxon>Insecta</taxon>
        <taxon>Pterygota</taxon>
        <taxon>Neoptera</taxon>
        <taxon>Endopterygota</taxon>
        <taxon>Coleoptera</taxon>
        <taxon>Polyphaga</taxon>
        <taxon>Elateriformia</taxon>
        <taxon>Elateroidea</taxon>
        <taxon>Elateridae</taxon>
        <taxon>Agrypninae</taxon>
        <taxon>Pyrophorini</taxon>
        <taxon>Ignelater</taxon>
    </lineage>
</organism>
<gene>
    <name evidence="3" type="ORF">ILUMI_24069</name>
</gene>
<accession>A0A8K0CB97</accession>
<keyword evidence="2" id="KW-1133">Transmembrane helix</keyword>
<protein>
    <submittedName>
        <fullName evidence="3">Uncharacterized protein</fullName>
    </submittedName>
</protein>
<keyword evidence="2" id="KW-0472">Membrane</keyword>
<proteinExistence type="predicted"/>
<reference evidence="3" key="1">
    <citation type="submission" date="2019-08" db="EMBL/GenBank/DDBJ databases">
        <title>The genome of the North American firefly Photinus pyralis.</title>
        <authorList>
            <consortium name="Photinus pyralis genome working group"/>
            <person name="Fallon T.R."/>
            <person name="Sander Lower S.E."/>
            <person name="Weng J.-K."/>
        </authorList>
    </citation>
    <scope>NUCLEOTIDE SEQUENCE</scope>
    <source>
        <strain evidence="3">TRF0915ILg1</strain>
        <tissue evidence="3">Whole body</tissue>
    </source>
</reference>
<keyword evidence="4" id="KW-1185">Reference proteome</keyword>
<name>A0A8K0CB97_IGNLU</name>
<sequence>SLHCSMWVYIMKDSSRGVYGIFFVGLAFLITCLKTVCEPYMKLPADCKVNVKKFHGQHEETCKDGSVSKPEIKENDIRKNKGLTGKSGIKSSCKHNKQHVEQLERPRKRAKKGN</sequence>
<feature type="transmembrane region" description="Helical" evidence="2">
    <location>
        <begin position="17"/>
        <end position="36"/>
    </location>
</feature>
<dbReference type="Proteomes" id="UP000801492">
    <property type="component" value="Unassembled WGS sequence"/>
</dbReference>
<evidence type="ECO:0000256" key="1">
    <source>
        <dbReference type="SAM" id="MobiDB-lite"/>
    </source>
</evidence>
<feature type="non-terminal residue" evidence="3">
    <location>
        <position position="1"/>
    </location>
</feature>
<dbReference type="EMBL" id="VTPC01090653">
    <property type="protein sequence ID" value="KAF2882107.1"/>
    <property type="molecule type" value="Genomic_DNA"/>
</dbReference>
<dbReference type="AlphaFoldDB" id="A0A8K0CB97"/>
<keyword evidence="2" id="KW-0812">Transmembrane</keyword>
<evidence type="ECO:0000313" key="4">
    <source>
        <dbReference type="Proteomes" id="UP000801492"/>
    </source>
</evidence>